<dbReference type="InterPro" id="IPR008969">
    <property type="entry name" value="CarboxyPept-like_regulatory"/>
</dbReference>
<keyword evidence="3" id="KW-0998">Cell outer membrane</keyword>
<dbReference type="Gene3D" id="2.40.170.20">
    <property type="entry name" value="TonB-dependent receptor, beta-barrel domain"/>
    <property type="match status" value="1"/>
</dbReference>
<keyword evidence="2" id="KW-0472">Membrane</keyword>
<evidence type="ECO:0000256" key="1">
    <source>
        <dbReference type="ARBA" id="ARBA00004442"/>
    </source>
</evidence>
<dbReference type="InterPro" id="IPR037066">
    <property type="entry name" value="Plug_dom_sf"/>
</dbReference>
<sequence length="786" mass="88720">MITKPTTKVSQIRFIFFLTISFFSLSSLTYAQTFTVTGTISEDGSGLPLEFVQVALFTSADQSQPVSFSDTDQNGKFILKVPEGNYLFKAFFIGYDDLVMESVLVTGQKDLGTINMVSQNQNLEEVVVKTDRLPIRTSMEGITITPENNLANIGGTLLDILRNTPSISVSEDGSISLRGSTGTNVLINGRNSSLTQNLDQLPASAIDEIRIINNPNARYDAEAEGGVIDIILKKGTDLGTHGGIEGTYGTRNRTNLGGRLNHRNAKWNTFVGYNYRDWKNIGDRRNTRVLFEDQEVLTQNTSSSSRNAGHNLTYGADYFFGNNVISYEGVFQSSLDRQVNTLFAELERSGTAARSFDYVRRNRESETDKGLDNALIFEHSFKEKGHLFRLTASNSLRNQFKTQEIDIFNNTLNPIPENLSGQELAYIDENRNISVFQADYIRPTKSGKFEAGLKSNLRKFDNDYRYLRFNETAGGFLEDERVSNRFIYKDQIHAAYALISVSKPKFEYSLGLRGELTFVDTYLENTNEQNKQNYFNLFPSVQGLYNLNDIHAIKATYSRRIDRPTAWRLNPFPDITDSLNVRRGNPALQPEMINSLELGHIANFKSSSLTTNLFYRKVNGQLDFITIVEDGISYSQPDNLLSAQSYGLEWIGSSEISNWYAINGGFTIYRIQVDGSNISEEFTNSGYAWNLKLIQDFKLPFGLNFQLAGNYDSPEIEAQGRDLAQYYLDGTIQKSVFNDKGSVAISVRDVFDTRRFAGNALTNSFSQEFYSKQETRILLMSLRYNF</sequence>
<evidence type="ECO:0000256" key="2">
    <source>
        <dbReference type="ARBA" id="ARBA00023136"/>
    </source>
</evidence>
<comment type="caution">
    <text evidence="5">The sequence shown here is derived from an EMBL/GenBank/DDBJ whole genome shotgun (WGS) entry which is preliminary data.</text>
</comment>
<dbReference type="InterPro" id="IPR036942">
    <property type="entry name" value="Beta-barrel_TonB_sf"/>
</dbReference>
<evidence type="ECO:0000313" key="5">
    <source>
        <dbReference type="EMBL" id="MFC0264801.1"/>
    </source>
</evidence>
<dbReference type="Gene3D" id="2.60.40.1120">
    <property type="entry name" value="Carboxypeptidase-like, regulatory domain"/>
    <property type="match status" value="1"/>
</dbReference>
<accession>A0ABV6FY43</accession>
<dbReference type="SUPFAM" id="SSF56935">
    <property type="entry name" value="Porins"/>
    <property type="match status" value="1"/>
</dbReference>
<dbReference type="Gene3D" id="2.170.130.10">
    <property type="entry name" value="TonB-dependent receptor, plug domain"/>
    <property type="match status" value="1"/>
</dbReference>
<organism evidence="5 6">
    <name type="scientific">Fontibacter flavus</name>
    <dbReference type="NCBI Taxonomy" id="654838"/>
    <lineage>
        <taxon>Bacteria</taxon>
        <taxon>Pseudomonadati</taxon>
        <taxon>Bacteroidota</taxon>
        <taxon>Cytophagia</taxon>
        <taxon>Cytophagales</taxon>
        <taxon>Cyclobacteriaceae</taxon>
        <taxon>Fontibacter</taxon>
    </lineage>
</organism>
<keyword evidence="6" id="KW-1185">Reference proteome</keyword>
<dbReference type="RefSeq" id="WP_382389389.1">
    <property type="nucleotide sequence ID" value="NZ_JBHLWI010000090.1"/>
</dbReference>
<evidence type="ECO:0000313" key="6">
    <source>
        <dbReference type="Proteomes" id="UP001589797"/>
    </source>
</evidence>
<feature type="domain" description="Outer membrane protein beta-barrel" evidence="4">
    <location>
        <begin position="379"/>
        <end position="784"/>
    </location>
</feature>
<gene>
    <name evidence="5" type="ORF">ACFFIP_19085</name>
</gene>
<dbReference type="InterPro" id="IPR041700">
    <property type="entry name" value="OMP_b-brl_3"/>
</dbReference>
<evidence type="ECO:0000256" key="3">
    <source>
        <dbReference type="ARBA" id="ARBA00023237"/>
    </source>
</evidence>
<dbReference type="Pfam" id="PF14905">
    <property type="entry name" value="OMP_b-brl_3"/>
    <property type="match status" value="1"/>
</dbReference>
<evidence type="ECO:0000259" key="4">
    <source>
        <dbReference type="Pfam" id="PF14905"/>
    </source>
</evidence>
<protein>
    <submittedName>
        <fullName evidence="5">TonB-dependent receptor domain-containing protein</fullName>
    </submittedName>
</protein>
<proteinExistence type="predicted"/>
<dbReference type="PANTHER" id="PTHR40980:SF4">
    <property type="entry name" value="TONB-DEPENDENT RECEPTOR-LIKE BETA-BARREL DOMAIN-CONTAINING PROTEIN"/>
    <property type="match status" value="1"/>
</dbReference>
<reference evidence="5 6" key="1">
    <citation type="submission" date="2024-09" db="EMBL/GenBank/DDBJ databases">
        <authorList>
            <person name="Sun Q."/>
            <person name="Mori K."/>
        </authorList>
    </citation>
    <scope>NUCLEOTIDE SEQUENCE [LARGE SCALE GENOMIC DNA]</scope>
    <source>
        <strain evidence="5 6">CCM 7650</strain>
    </source>
</reference>
<dbReference type="PANTHER" id="PTHR40980">
    <property type="entry name" value="PLUG DOMAIN-CONTAINING PROTEIN"/>
    <property type="match status" value="1"/>
</dbReference>
<dbReference type="SUPFAM" id="SSF49464">
    <property type="entry name" value="Carboxypeptidase regulatory domain-like"/>
    <property type="match status" value="1"/>
</dbReference>
<keyword evidence="5" id="KW-0675">Receptor</keyword>
<dbReference type="EMBL" id="JBHLWI010000090">
    <property type="protein sequence ID" value="MFC0264801.1"/>
    <property type="molecule type" value="Genomic_DNA"/>
</dbReference>
<dbReference type="Proteomes" id="UP001589797">
    <property type="component" value="Unassembled WGS sequence"/>
</dbReference>
<comment type="subcellular location">
    <subcellularLocation>
        <location evidence="1">Cell outer membrane</location>
    </subcellularLocation>
</comment>
<name>A0ABV6FY43_9BACT</name>